<dbReference type="GO" id="GO:0016020">
    <property type="term" value="C:membrane"/>
    <property type="evidence" value="ECO:0007669"/>
    <property type="project" value="InterPro"/>
</dbReference>
<proteinExistence type="predicted"/>
<dbReference type="VEuPathDB" id="FungiDB:MAN_02574"/>
<gene>
    <name evidence="2" type="ORF">MAN_02574</name>
</gene>
<reference evidence="2 3" key="1">
    <citation type="journal article" date="2014" name="Proc. Natl. Acad. Sci. U.S.A.">
        <title>Trajectory and genomic determinants of fungal-pathogen speciation and host adaptation.</title>
        <authorList>
            <person name="Hu X."/>
            <person name="Xiao G."/>
            <person name="Zheng P."/>
            <person name="Shang Y."/>
            <person name="Su Y."/>
            <person name="Zhang X."/>
            <person name="Liu X."/>
            <person name="Zhan S."/>
            <person name="St Leger R.J."/>
            <person name="Wang C."/>
        </authorList>
    </citation>
    <scope>NUCLEOTIDE SEQUENCE [LARGE SCALE GENOMIC DNA]</scope>
    <source>
        <strain evidence="2 3">ARSEF 549</strain>
    </source>
</reference>
<dbReference type="AlphaFoldDB" id="A0A0B4F7N3"/>
<dbReference type="OrthoDB" id="2279611at2759"/>
<evidence type="ECO:0000313" key="2">
    <source>
        <dbReference type="EMBL" id="KID70060.1"/>
    </source>
</evidence>
<feature type="transmembrane region" description="Helical" evidence="1">
    <location>
        <begin position="86"/>
        <end position="107"/>
    </location>
</feature>
<keyword evidence="1" id="KW-0472">Membrane</keyword>
<sequence length="224" mass="24556">MANKVFTTTLGISLLFLASGCLELGFSLVVRNMMDSKPESGQEAVRNLLYQMFPLTAGIANGAATLATFAFTLLGLMSPMRSWLKAGGYLITLCGLFTLCLGVYLWIMTLRLKDSFFPTYLELEPGVQSLVQQSFQCCGYYNATTPAFVTDPTCPSPAAAALLRGCGTAISSFSNTFIDNIFTALFGIVGLDAILILSIACLLKERKERERYRHIDEKSGFRQF</sequence>
<feature type="transmembrane region" description="Helical" evidence="1">
    <location>
        <begin position="181"/>
        <end position="203"/>
    </location>
</feature>
<evidence type="ECO:0000256" key="1">
    <source>
        <dbReference type="SAM" id="Phobius"/>
    </source>
</evidence>
<keyword evidence="1" id="KW-0812">Transmembrane</keyword>
<dbReference type="SUPFAM" id="SSF48652">
    <property type="entry name" value="Tetraspanin"/>
    <property type="match status" value="1"/>
</dbReference>
<protein>
    <submittedName>
        <fullName evidence="2">Tetraspanin</fullName>
    </submittedName>
</protein>
<dbReference type="EMBL" id="AZNF01000002">
    <property type="protein sequence ID" value="KID70060.1"/>
    <property type="molecule type" value="Genomic_DNA"/>
</dbReference>
<feature type="non-terminal residue" evidence="2">
    <location>
        <position position="1"/>
    </location>
</feature>
<feature type="transmembrane region" description="Helical" evidence="1">
    <location>
        <begin position="49"/>
        <end position="74"/>
    </location>
</feature>
<accession>A0A0B4F7N3</accession>
<keyword evidence="3" id="KW-1185">Reference proteome</keyword>
<name>A0A0B4F7N3_METAF</name>
<keyword evidence="1" id="KW-1133">Transmembrane helix</keyword>
<comment type="caution">
    <text evidence="2">The sequence shown here is derived from an EMBL/GenBank/DDBJ whole genome shotgun (WGS) entry which is preliminary data.</text>
</comment>
<evidence type="ECO:0000313" key="3">
    <source>
        <dbReference type="Proteomes" id="UP000031186"/>
    </source>
</evidence>
<dbReference type="HOGENOM" id="CLU_066479_0_0_1"/>
<organism evidence="2 3">
    <name type="scientific">Metarhizium anisopliae (strain ARSEF 549)</name>
    <dbReference type="NCBI Taxonomy" id="3151832"/>
    <lineage>
        <taxon>Eukaryota</taxon>
        <taxon>Fungi</taxon>
        <taxon>Dikarya</taxon>
        <taxon>Ascomycota</taxon>
        <taxon>Pezizomycotina</taxon>
        <taxon>Sordariomycetes</taxon>
        <taxon>Hypocreomycetidae</taxon>
        <taxon>Hypocreales</taxon>
        <taxon>Clavicipitaceae</taxon>
        <taxon>Metarhizium</taxon>
    </lineage>
</organism>
<dbReference type="PROSITE" id="PS51257">
    <property type="entry name" value="PROKAR_LIPOPROTEIN"/>
    <property type="match status" value="1"/>
</dbReference>
<dbReference type="InterPro" id="IPR008952">
    <property type="entry name" value="Tetraspanin_EC2_sf"/>
</dbReference>
<dbReference type="Proteomes" id="UP000031186">
    <property type="component" value="Unassembled WGS sequence"/>
</dbReference>